<dbReference type="Gene3D" id="3.30.160.60">
    <property type="entry name" value="Classic Zinc Finger"/>
    <property type="match status" value="1"/>
</dbReference>
<reference evidence="3" key="1">
    <citation type="submission" date="2020-06" db="EMBL/GenBank/DDBJ databases">
        <title>WGS assembly of Ceratodon purpureus strain R40.</title>
        <authorList>
            <person name="Carey S.B."/>
            <person name="Jenkins J."/>
            <person name="Shu S."/>
            <person name="Lovell J.T."/>
            <person name="Sreedasyam A."/>
            <person name="Maumus F."/>
            <person name="Tiley G.P."/>
            <person name="Fernandez-Pozo N."/>
            <person name="Barry K."/>
            <person name="Chen C."/>
            <person name="Wang M."/>
            <person name="Lipzen A."/>
            <person name="Daum C."/>
            <person name="Saski C.A."/>
            <person name="Payton A.C."/>
            <person name="Mcbreen J.C."/>
            <person name="Conrad R.E."/>
            <person name="Kollar L.M."/>
            <person name="Olsson S."/>
            <person name="Huttunen S."/>
            <person name="Landis J.B."/>
            <person name="Wickett N.J."/>
            <person name="Johnson M.G."/>
            <person name="Rensing S.A."/>
            <person name="Grimwood J."/>
            <person name="Schmutz J."/>
            <person name="Mcdaniel S.F."/>
        </authorList>
    </citation>
    <scope>NUCLEOTIDE SEQUENCE</scope>
    <source>
        <strain evidence="3">R40</strain>
    </source>
</reference>
<dbReference type="EMBL" id="CM026421">
    <property type="protein sequence ID" value="KAG0592487.1"/>
    <property type="molecule type" value="Genomic_DNA"/>
</dbReference>
<proteinExistence type="predicted"/>
<gene>
    <name evidence="3" type="ORF">KC19_1G256300</name>
</gene>
<dbReference type="PROSITE" id="PS50157">
    <property type="entry name" value="ZINC_FINGER_C2H2_2"/>
    <property type="match status" value="1"/>
</dbReference>
<dbReference type="Proteomes" id="UP000822688">
    <property type="component" value="Chromosome 1"/>
</dbReference>
<accession>A0A8T0J9S2</accession>
<sequence>MADELSDVATKPWTEGPHFWGMDPKVIAHFSFYAMCNYENCQEYFPFTVGLGEEMRKHYNAKHRLYCKACKKDFNSKGELEIHLSTVHRDGVCFMCQASFDLPAPLAMHVSSLRTIHNILFCFPSISYFQSMLKSAKFAAMNNRLKIIENLKFLNFKFGS</sequence>
<dbReference type="AlphaFoldDB" id="A0A8T0J9S2"/>
<feature type="domain" description="C2H2-type" evidence="2">
    <location>
        <begin position="65"/>
        <end position="88"/>
    </location>
</feature>
<evidence type="ECO:0000313" key="3">
    <source>
        <dbReference type="EMBL" id="KAG0592487.1"/>
    </source>
</evidence>
<keyword evidence="1" id="KW-0862">Zinc</keyword>
<evidence type="ECO:0000259" key="2">
    <source>
        <dbReference type="PROSITE" id="PS50157"/>
    </source>
</evidence>
<comment type="caution">
    <text evidence="3">The sequence shown here is derived from an EMBL/GenBank/DDBJ whole genome shotgun (WGS) entry which is preliminary data.</text>
</comment>
<evidence type="ECO:0000256" key="1">
    <source>
        <dbReference type="PROSITE-ProRule" id="PRU00042"/>
    </source>
</evidence>
<keyword evidence="1" id="KW-0479">Metal-binding</keyword>
<name>A0A8T0J9S2_CERPU</name>
<dbReference type="GO" id="GO:0008270">
    <property type="term" value="F:zinc ion binding"/>
    <property type="evidence" value="ECO:0007669"/>
    <property type="project" value="UniProtKB-KW"/>
</dbReference>
<organism evidence="3 4">
    <name type="scientific">Ceratodon purpureus</name>
    <name type="common">Fire moss</name>
    <name type="synonym">Dicranum purpureum</name>
    <dbReference type="NCBI Taxonomy" id="3225"/>
    <lineage>
        <taxon>Eukaryota</taxon>
        <taxon>Viridiplantae</taxon>
        <taxon>Streptophyta</taxon>
        <taxon>Embryophyta</taxon>
        <taxon>Bryophyta</taxon>
        <taxon>Bryophytina</taxon>
        <taxon>Bryopsida</taxon>
        <taxon>Dicranidae</taxon>
        <taxon>Pseudoditrichales</taxon>
        <taxon>Ditrichaceae</taxon>
        <taxon>Ceratodon</taxon>
    </lineage>
</organism>
<keyword evidence="1" id="KW-0863">Zinc-finger</keyword>
<dbReference type="InterPro" id="IPR013087">
    <property type="entry name" value="Znf_C2H2_type"/>
</dbReference>
<dbReference type="SMART" id="SM00355">
    <property type="entry name" value="ZnF_C2H2"/>
    <property type="match status" value="3"/>
</dbReference>
<dbReference type="PROSITE" id="PS00028">
    <property type="entry name" value="ZINC_FINGER_C2H2_1"/>
    <property type="match status" value="1"/>
</dbReference>
<evidence type="ECO:0000313" key="4">
    <source>
        <dbReference type="Proteomes" id="UP000822688"/>
    </source>
</evidence>
<keyword evidence="4" id="KW-1185">Reference proteome</keyword>
<protein>
    <recommendedName>
        <fullName evidence="2">C2H2-type domain-containing protein</fullName>
    </recommendedName>
</protein>